<dbReference type="Proteomes" id="UP000242999">
    <property type="component" value="Unassembled WGS sequence"/>
</dbReference>
<evidence type="ECO:0008006" key="3">
    <source>
        <dbReference type="Google" id="ProtNLM"/>
    </source>
</evidence>
<keyword evidence="2" id="KW-1185">Reference proteome</keyword>
<reference evidence="2" key="1">
    <citation type="submission" date="2016-10" db="EMBL/GenBank/DDBJ databases">
        <authorList>
            <person name="Varghese N."/>
            <person name="Submissions S."/>
        </authorList>
    </citation>
    <scope>NUCLEOTIDE SEQUENCE [LARGE SCALE GENOMIC DNA]</scope>
    <source>
        <strain evidence="2">DSM 7165</strain>
    </source>
</reference>
<evidence type="ECO:0000313" key="1">
    <source>
        <dbReference type="EMBL" id="SEI44837.1"/>
    </source>
</evidence>
<sequence>MRDPQETWDLLAHQLNALESLAEQEDWDALRTQVEIFYEEVRNLMRQPPDVALMQTWQPQVPERLARLQALIDKSRHAKKDTQAQLLKMQRGQKLIRRYYQ</sequence>
<gene>
    <name evidence="1" type="ORF">SAMN05421831_10233</name>
</gene>
<organism evidence="1 2">
    <name type="scientific">Allopseudospirillum japonicum</name>
    <dbReference type="NCBI Taxonomy" id="64971"/>
    <lineage>
        <taxon>Bacteria</taxon>
        <taxon>Pseudomonadati</taxon>
        <taxon>Pseudomonadota</taxon>
        <taxon>Gammaproteobacteria</taxon>
        <taxon>Oceanospirillales</taxon>
        <taxon>Oceanospirillaceae</taxon>
        <taxon>Allopseudospirillum</taxon>
    </lineage>
</organism>
<dbReference type="STRING" id="64971.SAMN05421831_10233"/>
<dbReference type="EMBL" id="FNYH01000002">
    <property type="protein sequence ID" value="SEI44837.1"/>
    <property type="molecule type" value="Genomic_DNA"/>
</dbReference>
<dbReference type="AlphaFoldDB" id="A0A1H6QXB6"/>
<evidence type="ECO:0000313" key="2">
    <source>
        <dbReference type="Proteomes" id="UP000242999"/>
    </source>
</evidence>
<proteinExistence type="predicted"/>
<dbReference type="RefSeq" id="WP_093308388.1">
    <property type="nucleotide sequence ID" value="NZ_FNYH01000002.1"/>
</dbReference>
<name>A0A1H6QXB6_9GAMM</name>
<protein>
    <recommendedName>
        <fullName evidence="3">Flagellar protein FliT</fullName>
    </recommendedName>
</protein>
<accession>A0A1H6QXB6</accession>